<accession>A0AAV6WTL4</accession>
<reference evidence="1" key="1">
    <citation type="submission" date="2019-10" db="EMBL/GenBank/DDBJ databases">
        <authorList>
            <person name="Zhang R."/>
            <person name="Pan Y."/>
            <person name="Wang J."/>
            <person name="Ma R."/>
            <person name="Yu S."/>
        </authorList>
    </citation>
    <scope>NUCLEOTIDE SEQUENCE</scope>
    <source>
        <strain evidence="1">LA-IB0</strain>
        <tissue evidence="1">Leaf</tissue>
    </source>
</reference>
<protein>
    <recommendedName>
        <fullName evidence="3">Transposase</fullName>
    </recommendedName>
</protein>
<dbReference type="EMBL" id="WHWC01000011">
    <property type="protein sequence ID" value="KAG8373896.1"/>
    <property type="molecule type" value="Genomic_DNA"/>
</dbReference>
<gene>
    <name evidence="1" type="ORF">BUALT_Bualt11G0072900</name>
</gene>
<proteinExistence type="predicted"/>
<dbReference type="PANTHER" id="PTHR46250">
    <property type="entry name" value="MYB/SANT-LIKE DNA-BINDING DOMAIN PROTEIN-RELATED"/>
    <property type="match status" value="1"/>
</dbReference>
<dbReference type="AlphaFoldDB" id="A0AAV6WTL4"/>
<organism evidence="1 2">
    <name type="scientific">Buddleja alternifolia</name>
    <dbReference type="NCBI Taxonomy" id="168488"/>
    <lineage>
        <taxon>Eukaryota</taxon>
        <taxon>Viridiplantae</taxon>
        <taxon>Streptophyta</taxon>
        <taxon>Embryophyta</taxon>
        <taxon>Tracheophyta</taxon>
        <taxon>Spermatophyta</taxon>
        <taxon>Magnoliopsida</taxon>
        <taxon>eudicotyledons</taxon>
        <taxon>Gunneridae</taxon>
        <taxon>Pentapetalae</taxon>
        <taxon>asterids</taxon>
        <taxon>lamiids</taxon>
        <taxon>Lamiales</taxon>
        <taxon>Scrophulariaceae</taxon>
        <taxon>Buddlejeae</taxon>
        <taxon>Buddleja</taxon>
    </lineage>
</organism>
<evidence type="ECO:0000313" key="2">
    <source>
        <dbReference type="Proteomes" id="UP000826271"/>
    </source>
</evidence>
<sequence length="458" mass="52012">MDSSPRQEMNVLKYASQLLEDVNRTPPIKDNQRSLQDFGEYVKRALSEDEAIKMIRPIFDKEIKDVLFSFPNGKTSGPNGFTLAFFKTAWNILGLPVDSKVSKAIRKEEWGRRKFFLFLTVLAHHKKNVTVKFDHVRLEHTITIYFNAVLVSLLKLVPILTVTPKPVDDGRTVERWKHVKGSADDGRVLQDAISRANGLKVPTGQYYLCDNSYMNCPRFLAPYRDVRYHLDEWTQGCHAPQDQNNGLTSGIPKLAMLLNIHGVDPAEAQVHEDHREFYNDDRPAEVEYVATFDPSNEWGIQQMAASESFTTSYRGRKSVVCRKMWTRPKEDVLIQALKEILTSGWKADNGFQVGYLNVLQDNEGTEPTVRAMRWKSWPYYDSWCEIFGKDRANDNGAENFHDAFVSVIHTETETQPQSPPATNLEDIDTPYTPLAEEVATTLVCDPGSSTTTKPASNG</sequence>
<dbReference type="PANTHER" id="PTHR46250:SF15">
    <property type="entry name" value="OS01G0523800 PROTEIN"/>
    <property type="match status" value="1"/>
</dbReference>
<evidence type="ECO:0008006" key="3">
    <source>
        <dbReference type="Google" id="ProtNLM"/>
    </source>
</evidence>
<keyword evidence="2" id="KW-1185">Reference proteome</keyword>
<evidence type="ECO:0000313" key="1">
    <source>
        <dbReference type="EMBL" id="KAG8373896.1"/>
    </source>
</evidence>
<comment type="caution">
    <text evidence="1">The sequence shown here is derived from an EMBL/GenBank/DDBJ whole genome shotgun (WGS) entry which is preliminary data.</text>
</comment>
<name>A0AAV6WTL4_9LAMI</name>
<dbReference type="Proteomes" id="UP000826271">
    <property type="component" value="Unassembled WGS sequence"/>
</dbReference>